<dbReference type="Proteomes" id="UP000526408">
    <property type="component" value="Unassembled WGS sequence"/>
</dbReference>
<keyword evidence="2" id="KW-1185">Reference proteome</keyword>
<dbReference type="AlphaFoldDB" id="A0A7X6H1S3"/>
<name>A0A7X6H1S3_9RHOB</name>
<proteinExistence type="predicted"/>
<gene>
    <name evidence="1" type="ORF">HCU73_11635</name>
</gene>
<comment type="caution">
    <text evidence="1">The sequence shown here is derived from an EMBL/GenBank/DDBJ whole genome shotgun (WGS) entry which is preliminary data.</text>
</comment>
<sequence length="142" mass="15467">MTDPTGPPDTARQVAALEVLLEHLLSARSSLDGLLAQADGEMRPLLHKFREEHHQHAERVAAMLFALGVDAGVGEDLGDRLRRTLGRLFGRATDAAALAEAGGALLGEFDVAIRATPMNRHRAQLEEMRDELATLVAEARRR</sequence>
<organism evidence="1 2">
    <name type="scientific">Roseicyclus persicicus</name>
    <dbReference type="NCBI Taxonomy" id="2650661"/>
    <lineage>
        <taxon>Bacteria</taxon>
        <taxon>Pseudomonadati</taxon>
        <taxon>Pseudomonadota</taxon>
        <taxon>Alphaproteobacteria</taxon>
        <taxon>Rhodobacterales</taxon>
        <taxon>Roseobacteraceae</taxon>
        <taxon>Roseicyclus</taxon>
    </lineage>
</organism>
<evidence type="ECO:0008006" key="3">
    <source>
        <dbReference type="Google" id="ProtNLM"/>
    </source>
</evidence>
<dbReference type="RefSeq" id="WP_168623625.1">
    <property type="nucleotide sequence ID" value="NZ_JAAZQQ010000003.1"/>
</dbReference>
<protein>
    <recommendedName>
        <fullName evidence="3">DUF2383 domain-containing protein</fullName>
    </recommendedName>
</protein>
<reference evidence="1 2" key="1">
    <citation type="submission" date="2020-04" db="EMBL/GenBank/DDBJ databases">
        <authorList>
            <person name="Yoon J."/>
        </authorList>
    </citation>
    <scope>NUCLEOTIDE SEQUENCE [LARGE SCALE GENOMIC DNA]</scope>
    <source>
        <strain evidence="1 2">KMU-115</strain>
    </source>
</reference>
<evidence type="ECO:0000313" key="2">
    <source>
        <dbReference type="Proteomes" id="UP000526408"/>
    </source>
</evidence>
<evidence type="ECO:0000313" key="1">
    <source>
        <dbReference type="EMBL" id="NKX45247.1"/>
    </source>
</evidence>
<accession>A0A7X6H1S3</accession>
<dbReference type="EMBL" id="JAAZQQ010000003">
    <property type="protein sequence ID" value="NKX45247.1"/>
    <property type="molecule type" value="Genomic_DNA"/>
</dbReference>